<evidence type="ECO:0000313" key="1">
    <source>
        <dbReference type="EMBL" id="GIM80601.1"/>
    </source>
</evidence>
<gene>
    <name evidence="1" type="ORF">Aco04nite_71620</name>
</gene>
<reference evidence="1" key="1">
    <citation type="submission" date="2021-03" db="EMBL/GenBank/DDBJ databases">
        <title>Whole genome shotgun sequence of Actinoplanes consettensis NBRC 14913.</title>
        <authorList>
            <person name="Komaki H."/>
            <person name="Tamura T."/>
        </authorList>
    </citation>
    <scope>NUCLEOTIDE SEQUENCE</scope>
    <source>
        <strain evidence="1">NBRC 14913</strain>
    </source>
</reference>
<evidence type="ECO:0008006" key="3">
    <source>
        <dbReference type="Google" id="ProtNLM"/>
    </source>
</evidence>
<dbReference type="AlphaFoldDB" id="A0A919T071"/>
<name>A0A919T071_9ACTN</name>
<organism evidence="1 2">
    <name type="scientific">Winogradskya consettensis</name>
    <dbReference type="NCBI Taxonomy" id="113560"/>
    <lineage>
        <taxon>Bacteria</taxon>
        <taxon>Bacillati</taxon>
        <taxon>Actinomycetota</taxon>
        <taxon>Actinomycetes</taxon>
        <taxon>Micromonosporales</taxon>
        <taxon>Micromonosporaceae</taxon>
        <taxon>Winogradskya</taxon>
    </lineage>
</organism>
<dbReference type="Proteomes" id="UP000680865">
    <property type="component" value="Unassembled WGS sequence"/>
</dbReference>
<comment type="caution">
    <text evidence="1">The sequence shown here is derived from an EMBL/GenBank/DDBJ whole genome shotgun (WGS) entry which is preliminary data.</text>
</comment>
<accession>A0A919T071</accession>
<proteinExistence type="predicted"/>
<sequence length="199" mass="21749">MTDIQTRRDMVWRTANGPIEAPVAKLGGQPFWLDEPFWPTSAGFGTPMMFIGQFPMPGPHSRLAFLFMAEDGYGTGSTYEPEDGDNALIVQPGGRVPPFLTGTSARTGPTLWRRGESWTDRVPVELRIDTVPPGGGDSYFGGEPHFWQPSTRPLGRFFFQLDGADGAPDEAYALNFGGGTGFAFLSDDGLEGRFCWDCV</sequence>
<protein>
    <recommendedName>
        <fullName evidence="3">DUF1963 domain-containing protein</fullName>
    </recommendedName>
</protein>
<evidence type="ECO:0000313" key="2">
    <source>
        <dbReference type="Proteomes" id="UP000680865"/>
    </source>
</evidence>
<dbReference type="RefSeq" id="WP_244876529.1">
    <property type="nucleotide sequence ID" value="NZ_BAAATW010000001.1"/>
</dbReference>
<dbReference type="EMBL" id="BOQP01000043">
    <property type="protein sequence ID" value="GIM80601.1"/>
    <property type="molecule type" value="Genomic_DNA"/>
</dbReference>
<keyword evidence="2" id="KW-1185">Reference proteome</keyword>